<dbReference type="AlphaFoldDB" id="A0A2A5WC44"/>
<sequence length="514" mass="53755">MRIGIDVGGTHTDAVLLDGMAIVSSHKALTTTDVRQGIIEALDAVMSEANIEPGSIEAVMIGTTHFTNAVIERRELTETAIIRVCLPTGSGLPPMCDWPEDIGAVVGNQCYMIAGGHFFNGKPIACIDEAETNKVIEDIANKNIKDIAIAAAFSPANPEHEIAVANLLLKIIPDANISLSHNLGRLGILERENAAILNASLGVLAGRVVYSMKAALKERRIKCPFYISQNDGTLMSADYIANFPALTFSSGPTNSIRGAAILSGIGNAIVVDIGGTTSDIGVLADGFPRESNSHIEVGGVRTNFRMPDILPIGLGGGSLVKEGGNVIGPQSVGHHLVKESLVFGGETLTATDISVANGSCEVGNKSLVAHLDSKIVNTATETLHSMIDNAIDKMRPSEEPVPVILVGGGAILISQQLKTASALIQPEHAGVANAIGAAIAQVGGEVEQIVSYSKVNRETALENAIREAEAKAVAAGADKSTLRVLDIEETAMSYMDDDAARLRVKVIGDLELGT</sequence>
<dbReference type="InterPro" id="IPR045079">
    <property type="entry name" value="Oxoprolinase-like"/>
</dbReference>
<dbReference type="InterPro" id="IPR043129">
    <property type="entry name" value="ATPase_NBD"/>
</dbReference>
<dbReference type="Proteomes" id="UP000219329">
    <property type="component" value="Unassembled WGS sequence"/>
</dbReference>
<dbReference type="SUPFAM" id="SSF53067">
    <property type="entry name" value="Actin-like ATPase domain"/>
    <property type="match status" value="2"/>
</dbReference>
<comment type="caution">
    <text evidence="3">The sequence shown here is derived from an EMBL/GenBank/DDBJ whole genome shotgun (WGS) entry which is preliminary data.</text>
</comment>
<dbReference type="GO" id="GO:0016787">
    <property type="term" value="F:hydrolase activity"/>
    <property type="evidence" value="ECO:0007669"/>
    <property type="project" value="InterPro"/>
</dbReference>
<gene>
    <name evidence="3" type="ORF">CNF02_06445</name>
</gene>
<dbReference type="Pfam" id="PF01968">
    <property type="entry name" value="Hydantoinase_A"/>
    <property type="match status" value="1"/>
</dbReference>
<evidence type="ECO:0000313" key="4">
    <source>
        <dbReference type="Proteomes" id="UP000219329"/>
    </source>
</evidence>
<evidence type="ECO:0000259" key="1">
    <source>
        <dbReference type="Pfam" id="PF01968"/>
    </source>
</evidence>
<accession>A0A2A5WC44</accession>
<protein>
    <submittedName>
        <fullName evidence="3">Hydantoinase subunit beta</fullName>
    </submittedName>
</protein>
<feature type="domain" description="Hydantoinase/oxoprolinase N-terminal" evidence="2">
    <location>
        <begin position="2"/>
        <end position="171"/>
    </location>
</feature>
<evidence type="ECO:0000259" key="2">
    <source>
        <dbReference type="Pfam" id="PF05378"/>
    </source>
</evidence>
<proteinExistence type="predicted"/>
<evidence type="ECO:0000313" key="3">
    <source>
        <dbReference type="EMBL" id="PDH33992.1"/>
    </source>
</evidence>
<organism evidence="3 4">
    <name type="scientific">OM182 bacterium MED-G28</name>
    <dbReference type="NCBI Taxonomy" id="1986256"/>
    <lineage>
        <taxon>Bacteria</taxon>
        <taxon>Pseudomonadati</taxon>
        <taxon>Pseudomonadota</taxon>
        <taxon>Gammaproteobacteria</taxon>
        <taxon>OMG group</taxon>
        <taxon>OM182 clade</taxon>
    </lineage>
</organism>
<feature type="domain" description="Hydantoinase A/oxoprolinase" evidence="1">
    <location>
        <begin position="191"/>
        <end position="358"/>
    </location>
</feature>
<dbReference type="EMBL" id="NTJZ01000005">
    <property type="protein sequence ID" value="PDH33992.1"/>
    <property type="molecule type" value="Genomic_DNA"/>
</dbReference>
<dbReference type="PANTHER" id="PTHR11365:SF10">
    <property type="entry name" value="HYDANTOINASE_OXOPROLINASE"/>
    <property type="match status" value="1"/>
</dbReference>
<reference evidence="3 4" key="1">
    <citation type="submission" date="2017-08" db="EMBL/GenBank/DDBJ databases">
        <title>Fine stratification of microbial communities through a metagenomic profile of the photic zone.</title>
        <authorList>
            <person name="Haro-Moreno J.M."/>
            <person name="Lopez-Perez M."/>
            <person name="De La Torre J."/>
            <person name="Picazo A."/>
            <person name="Camacho A."/>
            <person name="Rodriguez-Valera F."/>
        </authorList>
    </citation>
    <scope>NUCLEOTIDE SEQUENCE [LARGE SCALE GENOMIC DNA]</scope>
    <source>
        <strain evidence="3">MED-G28</strain>
    </source>
</reference>
<dbReference type="Pfam" id="PF05378">
    <property type="entry name" value="Hydant_A_N"/>
    <property type="match status" value="1"/>
</dbReference>
<dbReference type="PANTHER" id="PTHR11365">
    <property type="entry name" value="5-OXOPROLINASE RELATED"/>
    <property type="match status" value="1"/>
</dbReference>
<dbReference type="InterPro" id="IPR002821">
    <property type="entry name" value="Hydantoinase_A"/>
</dbReference>
<dbReference type="Gene3D" id="3.30.420.40">
    <property type="match status" value="1"/>
</dbReference>
<name>A0A2A5WC44_9GAMM</name>
<dbReference type="InterPro" id="IPR008040">
    <property type="entry name" value="Hydant_A_N"/>
</dbReference>